<dbReference type="InterPro" id="IPR051207">
    <property type="entry name" value="ComplexI_NDUFA9_subunit"/>
</dbReference>
<dbReference type="STRING" id="32264.T1K039"/>
<dbReference type="OMA" id="VLTRNMQ"/>
<dbReference type="OrthoDB" id="275457at2759"/>
<dbReference type="InterPro" id="IPR036291">
    <property type="entry name" value="NAD(P)-bd_dom_sf"/>
</dbReference>
<evidence type="ECO:0000259" key="6">
    <source>
        <dbReference type="Pfam" id="PF13460"/>
    </source>
</evidence>
<protein>
    <recommendedName>
        <fullName evidence="2">NADH dehydrogenase [ubiquinone] 1 alpha subcomplex subunit 9, mitochondrial</fullName>
    </recommendedName>
    <alternativeName>
        <fullName evidence="4">Complex I-39kD</fullName>
    </alternativeName>
    <alternativeName>
        <fullName evidence="3">NADH-ubiquinone oxidoreductase 39 kDa subunit</fullName>
    </alternativeName>
</protein>
<comment type="subunit">
    <text evidence="5">Complex I is composed of 45 different subunits. This a component of the hydrophobic protein fraction. Interacts with BLOC1S1. Interacts with SLC2A4. Interacts with CLOCK. Interacts with RAB5IF.</text>
</comment>
<name>T1K039_TETUR</name>
<comment type="similarity">
    <text evidence="1">Belongs to the complex I NDUFA9 subunit family.</text>
</comment>
<dbReference type="KEGG" id="tut:107372005"/>
<dbReference type="GO" id="GO:0005739">
    <property type="term" value="C:mitochondrion"/>
    <property type="evidence" value="ECO:0007669"/>
    <property type="project" value="TreeGrafter"/>
</dbReference>
<evidence type="ECO:0000256" key="5">
    <source>
        <dbReference type="ARBA" id="ARBA00046455"/>
    </source>
</evidence>
<dbReference type="PANTHER" id="PTHR12126">
    <property type="entry name" value="NADH-UBIQUINONE OXIDOREDUCTASE 39 KDA SUBUNIT-RELATED"/>
    <property type="match status" value="1"/>
</dbReference>
<dbReference type="AlphaFoldDB" id="T1K039"/>
<dbReference type="EMBL" id="CAEY01001131">
    <property type="status" value="NOT_ANNOTATED_CDS"/>
    <property type="molecule type" value="Genomic_DNA"/>
</dbReference>
<feature type="domain" description="NAD(P)-binding" evidence="6">
    <location>
        <begin position="68"/>
        <end position="221"/>
    </location>
</feature>
<dbReference type="HOGENOM" id="CLU_007383_6_4_1"/>
<evidence type="ECO:0000313" key="8">
    <source>
        <dbReference type="Proteomes" id="UP000015104"/>
    </source>
</evidence>
<dbReference type="Proteomes" id="UP000015104">
    <property type="component" value="Unassembled WGS sequence"/>
</dbReference>
<dbReference type="EnsemblMetazoa" id="tetur03g06330.1">
    <property type="protein sequence ID" value="tetur03g06330.1"/>
    <property type="gene ID" value="tetur03g06330"/>
</dbReference>
<dbReference type="Pfam" id="PF13460">
    <property type="entry name" value="NAD_binding_10"/>
    <property type="match status" value="1"/>
</dbReference>
<dbReference type="CDD" id="cd05271">
    <property type="entry name" value="NDUFA9_like_SDR_a"/>
    <property type="match status" value="1"/>
</dbReference>
<gene>
    <name evidence="7" type="primary">107372005</name>
</gene>
<reference evidence="8" key="1">
    <citation type="submission" date="2011-08" db="EMBL/GenBank/DDBJ databases">
        <authorList>
            <person name="Rombauts S."/>
        </authorList>
    </citation>
    <scope>NUCLEOTIDE SEQUENCE</scope>
    <source>
        <strain evidence="8">London</strain>
    </source>
</reference>
<dbReference type="SUPFAM" id="SSF51735">
    <property type="entry name" value="NAD(P)-binding Rossmann-fold domains"/>
    <property type="match status" value="1"/>
</dbReference>
<dbReference type="PANTHER" id="PTHR12126:SF11">
    <property type="entry name" value="NADH DEHYDROGENASE [UBIQUINONE] 1 ALPHA SUBCOMPLEX SUBUNIT 9, MITOCHONDRIAL"/>
    <property type="match status" value="1"/>
</dbReference>
<dbReference type="eggNOG" id="KOG2865">
    <property type="taxonomic scope" value="Eukaryota"/>
</dbReference>
<dbReference type="GO" id="GO:0044877">
    <property type="term" value="F:protein-containing complex binding"/>
    <property type="evidence" value="ECO:0007669"/>
    <property type="project" value="TreeGrafter"/>
</dbReference>
<dbReference type="Gene3D" id="3.40.50.720">
    <property type="entry name" value="NAD(P)-binding Rossmann-like Domain"/>
    <property type="match status" value="1"/>
</dbReference>
<organism evidence="7 8">
    <name type="scientific">Tetranychus urticae</name>
    <name type="common">Two-spotted spider mite</name>
    <dbReference type="NCBI Taxonomy" id="32264"/>
    <lineage>
        <taxon>Eukaryota</taxon>
        <taxon>Metazoa</taxon>
        <taxon>Ecdysozoa</taxon>
        <taxon>Arthropoda</taxon>
        <taxon>Chelicerata</taxon>
        <taxon>Arachnida</taxon>
        <taxon>Acari</taxon>
        <taxon>Acariformes</taxon>
        <taxon>Trombidiformes</taxon>
        <taxon>Prostigmata</taxon>
        <taxon>Eleutherengona</taxon>
        <taxon>Raphignathae</taxon>
        <taxon>Tetranychoidea</taxon>
        <taxon>Tetranychidae</taxon>
        <taxon>Tetranychus</taxon>
    </lineage>
</organism>
<reference evidence="7" key="2">
    <citation type="submission" date="2015-06" db="UniProtKB">
        <authorList>
            <consortium name="EnsemblMetazoa"/>
        </authorList>
    </citation>
    <scope>IDENTIFICATION</scope>
</reference>
<evidence type="ECO:0000313" key="7">
    <source>
        <dbReference type="EnsemblMetazoa" id="tetur03g06330.1"/>
    </source>
</evidence>
<evidence type="ECO:0000256" key="3">
    <source>
        <dbReference type="ARBA" id="ARBA00042000"/>
    </source>
</evidence>
<keyword evidence="8" id="KW-1185">Reference proteome</keyword>
<dbReference type="InterPro" id="IPR016040">
    <property type="entry name" value="NAD(P)-bd_dom"/>
</dbReference>
<dbReference type="GO" id="GO:0003824">
    <property type="term" value="F:catalytic activity"/>
    <property type="evidence" value="ECO:0007669"/>
    <property type="project" value="UniProtKB-ARBA"/>
</dbReference>
<evidence type="ECO:0000256" key="4">
    <source>
        <dbReference type="ARBA" id="ARBA00043145"/>
    </source>
</evidence>
<proteinExistence type="inferred from homology"/>
<sequence>MNPIARFSSIALKGNVWVNSLPVATTSRRSYSNDIEVQFSTPNPLSSALKRGTGGRSSFNGNVVTVFGARCPLGRVLVSNLTRRGTQVIVPYRGDPMDVRDLKVSGDLGQVMFVPYYLRDEESLFRAVKYSNVVVNLIGAYSDTASFTLKETHVDGAAKIAKVSRLAGVKKLIHMSALNARPDPVPVTSKIGVQFFKTKYEGEIAVRNEFPDAIIFRPSWMFGASDRLLNYYTAPGRRTFWKNIAVWNMGDGIFKEPVYFIDVCQGLVNVIFNEYGYGQTYEAVGPRRYELKDLVRYFNDWLETNEKSYKYVCDLKYSPLMQATIHFQSLTLKKPTVCWGLIELEHTTDKLTPGARTLVDLGVDLTTLESKAKYVLYPNRISAWVDAPVEDVIEPTPPRYQPTYS</sequence>
<accession>T1K039</accession>
<evidence type="ECO:0000256" key="1">
    <source>
        <dbReference type="ARBA" id="ARBA00038501"/>
    </source>
</evidence>
<evidence type="ECO:0000256" key="2">
    <source>
        <dbReference type="ARBA" id="ARBA00040720"/>
    </source>
</evidence>